<comment type="function">
    <text evidence="2">Catalyzes the ATP-dependent phosphorylation of thiamine-monophosphate (TMP) to form thiamine-pyrophosphate (TPP), the active form of vitamin B1.</text>
</comment>
<dbReference type="UniPathway" id="UPA00060">
    <property type="reaction ID" value="UER00142"/>
</dbReference>
<feature type="binding site" evidence="2">
    <location>
        <position position="26"/>
    </location>
    <ligand>
        <name>Mg(2+)</name>
        <dbReference type="ChEBI" id="CHEBI:18420"/>
        <label>4</label>
    </ligand>
</feature>
<keyword evidence="2" id="KW-0547">Nucleotide-binding</keyword>
<comment type="pathway">
    <text evidence="2">Cofactor biosynthesis; thiamine diphosphate biosynthesis; thiamine diphosphate from thiamine phosphate: step 1/1.</text>
</comment>
<keyword evidence="6" id="KW-1185">Reference proteome</keyword>
<dbReference type="InterPro" id="IPR036676">
    <property type="entry name" value="PurM-like_C_sf"/>
</dbReference>
<dbReference type="Pfam" id="PF02769">
    <property type="entry name" value="AIRS_C"/>
    <property type="match status" value="1"/>
</dbReference>
<dbReference type="InterPro" id="IPR010918">
    <property type="entry name" value="PurM-like_C_dom"/>
</dbReference>
<dbReference type="Pfam" id="PF00586">
    <property type="entry name" value="AIRS"/>
    <property type="match status" value="1"/>
</dbReference>
<feature type="binding site" evidence="2">
    <location>
        <position position="50"/>
    </location>
    <ligand>
        <name>substrate</name>
    </ligand>
</feature>
<evidence type="ECO:0000259" key="3">
    <source>
        <dbReference type="Pfam" id="PF00586"/>
    </source>
</evidence>
<dbReference type="GO" id="GO:0009228">
    <property type="term" value="P:thiamine biosynthetic process"/>
    <property type="evidence" value="ECO:0007669"/>
    <property type="project" value="UniProtKB-KW"/>
</dbReference>
<feature type="domain" description="PurM-like N-terminal" evidence="3">
    <location>
        <begin position="24"/>
        <end position="133"/>
    </location>
</feature>
<feature type="binding site" evidence="2">
    <location>
        <position position="353"/>
    </location>
    <ligand>
        <name>substrate</name>
    </ligand>
</feature>
<feature type="binding site" evidence="2">
    <location>
        <position position="210"/>
    </location>
    <ligand>
        <name>Mg(2+)</name>
        <dbReference type="ChEBI" id="CHEBI:18420"/>
        <label>5</label>
    </ligand>
</feature>
<organism evidence="5 6">
    <name type="scientific">Sulfurimicrobium lacus</name>
    <dbReference type="NCBI Taxonomy" id="2715678"/>
    <lineage>
        <taxon>Bacteria</taxon>
        <taxon>Pseudomonadati</taxon>
        <taxon>Pseudomonadota</taxon>
        <taxon>Betaproteobacteria</taxon>
        <taxon>Nitrosomonadales</taxon>
        <taxon>Sulfuricellaceae</taxon>
        <taxon>Sulfurimicrobium</taxon>
    </lineage>
</organism>
<reference evidence="6" key="1">
    <citation type="submission" date="2020-03" db="EMBL/GenBank/DDBJ databases">
        <title>Complete genome sequence of sulfur-oxidizing bacterium skT11.</title>
        <authorList>
            <person name="Kanda M."/>
            <person name="Kojima H."/>
            <person name="Fukui M."/>
        </authorList>
    </citation>
    <scope>NUCLEOTIDE SEQUENCE [LARGE SCALE GENOMIC DNA]</scope>
    <source>
        <strain evidence="6">skT11</strain>
    </source>
</reference>
<comment type="miscellaneous">
    <text evidence="2">Reaction mechanism of ThiL seems to utilize a direct, inline transfer of the gamma-phosphate of ATP to TMP rather than a phosphorylated enzyme intermediate.</text>
</comment>
<keyword evidence="2" id="KW-0067">ATP-binding</keyword>
<name>A0A6F8VFA1_9PROT</name>
<evidence type="ECO:0000313" key="6">
    <source>
        <dbReference type="Proteomes" id="UP000502260"/>
    </source>
</evidence>
<feature type="binding site" evidence="2">
    <location>
        <position position="209"/>
    </location>
    <ligand>
        <name>ATP</name>
        <dbReference type="ChEBI" id="CHEBI:30616"/>
    </ligand>
</feature>
<comment type="similarity">
    <text evidence="2">Belongs to the thiamine-monophosphate kinase family.</text>
</comment>
<comment type="catalytic activity">
    <reaction evidence="2">
        <text>thiamine phosphate + ATP = thiamine diphosphate + ADP</text>
        <dbReference type="Rhea" id="RHEA:15913"/>
        <dbReference type="ChEBI" id="CHEBI:30616"/>
        <dbReference type="ChEBI" id="CHEBI:37575"/>
        <dbReference type="ChEBI" id="CHEBI:58937"/>
        <dbReference type="ChEBI" id="CHEBI:456216"/>
        <dbReference type="EC" id="2.7.4.16"/>
    </reaction>
</comment>
<dbReference type="PANTHER" id="PTHR30270:SF0">
    <property type="entry name" value="THIAMINE-MONOPHOSPHATE KINASE"/>
    <property type="match status" value="1"/>
</dbReference>
<feature type="binding site" evidence="2">
    <location>
        <position position="207"/>
    </location>
    <ligand>
        <name>Mg(2+)</name>
        <dbReference type="ChEBI" id="CHEBI:18420"/>
        <label>3</label>
    </ligand>
</feature>
<dbReference type="SUPFAM" id="SSF55326">
    <property type="entry name" value="PurM N-terminal domain-like"/>
    <property type="match status" value="1"/>
</dbReference>
<keyword evidence="2" id="KW-0460">Magnesium</keyword>
<dbReference type="HAMAP" id="MF_02128">
    <property type="entry name" value="TMP_kinase"/>
    <property type="match status" value="1"/>
</dbReference>
<dbReference type="Gene3D" id="3.90.650.10">
    <property type="entry name" value="PurM-like C-terminal domain"/>
    <property type="match status" value="1"/>
</dbReference>
<feature type="binding site" evidence="2">
    <location>
        <position position="142"/>
    </location>
    <ligand>
        <name>ATP</name>
        <dbReference type="ChEBI" id="CHEBI:30616"/>
    </ligand>
</feature>
<keyword evidence="2" id="KW-0479">Metal-binding</keyword>
<gene>
    <name evidence="2 5" type="primary">thiL</name>
    <name evidence="5" type="ORF">SKTS_27170</name>
</gene>
<feature type="binding site" evidence="2">
    <location>
        <position position="43"/>
    </location>
    <ligand>
        <name>Mg(2+)</name>
        <dbReference type="ChEBI" id="CHEBI:18420"/>
        <label>1</label>
    </ligand>
</feature>
<dbReference type="Proteomes" id="UP000502260">
    <property type="component" value="Chromosome"/>
</dbReference>
<dbReference type="InterPro" id="IPR016188">
    <property type="entry name" value="PurM-like_N"/>
</dbReference>
<feature type="binding site" evidence="2">
    <location>
        <position position="71"/>
    </location>
    <ligand>
        <name>Mg(2+)</name>
        <dbReference type="ChEBI" id="CHEBI:18420"/>
        <label>2</label>
    </ligand>
</feature>
<keyword evidence="2 5" id="KW-0418">Kinase</keyword>
<feature type="binding site" evidence="2">
    <location>
        <begin position="117"/>
        <end position="118"/>
    </location>
    <ligand>
        <name>ATP</name>
        <dbReference type="ChEBI" id="CHEBI:30616"/>
    </ligand>
</feature>
<keyword evidence="1 2" id="KW-0784">Thiamine biosynthesis</keyword>
<feature type="binding site" evidence="2">
    <location>
        <position position="71"/>
    </location>
    <ligand>
        <name>Mg(2+)</name>
        <dbReference type="ChEBI" id="CHEBI:18420"/>
        <label>3</label>
    </ligand>
</feature>
<dbReference type="GO" id="GO:0009229">
    <property type="term" value="P:thiamine diphosphate biosynthetic process"/>
    <property type="evidence" value="ECO:0007669"/>
    <property type="project" value="UniProtKB-UniRule"/>
</dbReference>
<proteinExistence type="inferred from homology"/>
<comment type="caution">
    <text evidence="2">Lacks conserved residue(s) required for the propagation of feature annotation.</text>
</comment>
<feature type="binding site" evidence="2">
    <location>
        <position position="118"/>
    </location>
    <ligand>
        <name>Mg(2+)</name>
        <dbReference type="ChEBI" id="CHEBI:18420"/>
        <label>1</label>
    </ligand>
</feature>
<dbReference type="Gene3D" id="3.30.1330.10">
    <property type="entry name" value="PurM-like, N-terminal domain"/>
    <property type="match status" value="1"/>
</dbReference>
<feature type="binding site" evidence="2">
    <location>
        <position position="43"/>
    </location>
    <ligand>
        <name>Mg(2+)</name>
        <dbReference type="ChEBI" id="CHEBI:18420"/>
        <label>2</label>
    </ligand>
</feature>
<dbReference type="CDD" id="cd02194">
    <property type="entry name" value="ThiL"/>
    <property type="match status" value="1"/>
</dbReference>
<feature type="domain" description="PurM-like C-terminal" evidence="4">
    <location>
        <begin position="146"/>
        <end position="338"/>
    </location>
</feature>
<dbReference type="InterPro" id="IPR006283">
    <property type="entry name" value="ThiL-like"/>
</dbReference>
<protein>
    <recommendedName>
        <fullName evidence="2">Thiamine-monophosphate kinase</fullName>
        <shortName evidence="2">TMP kinase</shortName>
        <shortName evidence="2">Thiamine-phosphate kinase</shortName>
        <ecNumber evidence="2">2.7.4.16</ecNumber>
    </recommendedName>
</protein>
<dbReference type="InterPro" id="IPR036921">
    <property type="entry name" value="PurM-like_N_sf"/>
</dbReference>
<keyword evidence="2" id="KW-0808">Transferase</keyword>
<dbReference type="SUPFAM" id="SSF56042">
    <property type="entry name" value="PurM C-terminal domain-like"/>
    <property type="match status" value="1"/>
</dbReference>
<dbReference type="EMBL" id="AP022853">
    <property type="protein sequence ID" value="BCB27831.1"/>
    <property type="molecule type" value="Genomic_DNA"/>
</dbReference>
<dbReference type="GO" id="GO:0005524">
    <property type="term" value="F:ATP binding"/>
    <property type="evidence" value="ECO:0007669"/>
    <property type="project" value="UniProtKB-UniRule"/>
</dbReference>
<dbReference type="GO" id="GO:0009030">
    <property type="term" value="F:thiamine-phosphate kinase activity"/>
    <property type="evidence" value="ECO:0007669"/>
    <property type="project" value="UniProtKB-UniRule"/>
</dbReference>
<dbReference type="NCBIfam" id="TIGR01379">
    <property type="entry name" value="thiL"/>
    <property type="match status" value="1"/>
</dbReference>
<sequence>MPSEFDLIRQYFTRPTPSAILGVGDDAALLRVSPGMELAVSVDMLVAGRHFGEADGPGTVGHKSLAVNLSDMAAMGAVPRWATLAVALPAADEKWLRGFAGGFFGLAGKFGVELIGGDTTRGPLNICVQIMGEVPAGQALRRDGAKPGDEIWVSGTLGNAALALAHYQRRVELEHMEAAAMLPFLHLPQPRVAAGIALRGIATAAIDISDGLLADLGHILEQSGVGAEIHFENLPLHEVMRRYIGPLSPSSLPLAGAPARGVPAGIGGKAAQSGEKRDADSLREVQVVAQNCVLAGGDDYELCFAAPADRHETILDLARKLELPLTCIGRMTDTAGLRLLRAGEIMEVSAKGFDHFAA</sequence>
<feature type="binding site" evidence="2">
    <location>
        <position position="71"/>
    </location>
    <ligand>
        <name>Mg(2+)</name>
        <dbReference type="ChEBI" id="CHEBI:18420"/>
        <label>4</label>
    </ligand>
</feature>
<dbReference type="GO" id="GO:0000287">
    <property type="term" value="F:magnesium ion binding"/>
    <property type="evidence" value="ECO:0007669"/>
    <property type="project" value="UniProtKB-UniRule"/>
</dbReference>
<evidence type="ECO:0000259" key="4">
    <source>
        <dbReference type="Pfam" id="PF02769"/>
    </source>
</evidence>
<feature type="binding site" evidence="2">
    <location>
        <position position="41"/>
    </location>
    <ligand>
        <name>Mg(2+)</name>
        <dbReference type="ChEBI" id="CHEBI:18420"/>
        <label>4</label>
    </ligand>
</feature>
<dbReference type="KEGG" id="slac:SKTS_27170"/>
<dbReference type="PIRSF" id="PIRSF005303">
    <property type="entry name" value="Thiam_monoph_kin"/>
    <property type="match status" value="1"/>
</dbReference>
<feature type="binding site" evidence="2">
    <location>
        <position position="26"/>
    </location>
    <ligand>
        <name>Mg(2+)</name>
        <dbReference type="ChEBI" id="CHEBI:18420"/>
        <label>3</label>
    </ligand>
</feature>
<dbReference type="EC" id="2.7.4.16" evidence="2"/>
<evidence type="ECO:0000256" key="1">
    <source>
        <dbReference type="ARBA" id="ARBA00022977"/>
    </source>
</evidence>
<feature type="binding site" evidence="2">
    <location>
        <position position="298"/>
    </location>
    <ligand>
        <name>substrate</name>
    </ligand>
</feature>
<dbReference type="PANTHER" id="PTHR30270">
    <property type="entry name" value="THIAMINE-MONOPHOSPHATE KINASE"/>
    <property type="match status" value="1"/>
</dbReference>
<evidence type="ECO:0000313" key="5">
    <source>
        <dbReference type="EMBL" id="BCB27831.1"/>
    </source>
</evidence>
<dbReference type="AlphaFoldDB" id="A0A6F8VFA1"/>
<dbReference type="RefSeq" id="WP_173066178.1">
    <property type="nucleotide sequence ID" value="NZ_AP022853.1"/>
</dbReference>
<accession>A0A6F8VFA1</accession>
<evidence type="ECO:0000256" key="2">
    <source>
        <dbReference type="HAMAP-Rule" id="MF_02128"/>
    </source>
</evidence>